<sequence>MTHDIAPNDVVAFWKAAGPDKWFAKNEAFDVEFERRFMAAHLMAARRRLDAWSETAEGSLALLILLDQFPRNVWRDTGHAFATDPLARTFARRAVAADQDLALENDLRRFIYLPFQHSEDMADQDRQVELFQTRMTREPDDRWAEHHRGIVARFGRFPHRNAALGRETTPEEAAYLREDGFQG</sequence>
<dbReference type="RefSeq" id="WP_376833971.1">
    <property type="nucleotide sequence ID" value="NZ_JBHLSW010000003.1"/>
</dbReference>
<protein>
    <submittedName>
        <fullName evidence="1">DUF924 family protein</fullName>
    </submittedName>
</protein>
<evidence type="ECO:0000313" key="1">
    <source>
        <dbReference type="EMBL" id="MFC0632745.1"/>
    </source>
</evidence>
<evidence type="ECO:0000313" key="2">
    <source>
        <dbReference type="Proteomes" id="UP001589906"/>
    </source>
</evidence>
<dbReference type="InterPro" id="IPR011990">
    <property type="entry name" value="TPR-like_helical_dom_sf"/>
</dbReference>
<dbReference type="EMBL" id="JBHLSW010000003">
    <property type="protein sequence ID" value="MFC0632745.1"/>
    <property type="molecule type" value="Genomic_DNA"/>
</dbReference>
<dbReference type="Gene3D" id="1.20.58.320">
    <property type="entry name" value="TPR-like"/>
    <property type="match status" value="1"/>
</dbReference>
<dbReference type="InterPro" id="IPR010323">
    <property type="entry name" value="DUF924"/>
</dbReference>
<comment type="caution">
    <text evidence="1">The sequence shown here is derived from an EMBL/GenBank/DDBJ whole genome shotgun (WGS) entry which is preliminary data.</text>
</comment>
<accession>A0ABV6QZG0</accession>
<dbReference type="Proteomes" id="UP001589906">
    <property type="component" value="Unassembled WGS sequence"/>
</dbReference>
<gene>
    <name evidence="1" type="ORF">ACFFGE_02495</name>
</gene>
<organism evidence="1 2">
    <name type="scientific">Brevundimonas balnearis</name>
    <dbReference type="NCBI Taxonomy" id="1572858"/>
    <lineage>
        <taxon>Bacteria</taxon>
        <taxon>Pseudomonadati</taxon>
        <taxon>Pseudomonadota</taxon>
        <taxon>Alphaproteobacteria</taxon>
        <taxon>Caulobacterales</taxon>
        <taxon>Caulobacteraceae</taxon>
        <taxon>Brevundimonas</taxon>
    </lineage>
</organism>
<reference evidence="1 2" key="1">
    <citation type="submission" date="2024-09" db="EMBL/GenBank/DDBJ databases">
        <authorList>
            <person name="Sun Q."/>
            <person name="Mori K."/>
        </authorList>
    </citation>
    <scope>NUCLEOTIDE SEQUENCE [LARGE SCALE GENOMIC DNA]</scope>
    <source>
        <strain evidence="1 2">NCAIM B.02621</strain>
    </source>
</reference>
<keyword evidence="2" id="KW-1185">Reference proteome</keyword>
<dbReference type="SUPFAM" id="SSF48452">
    <property type="entry name" value="TPR-like"/>
    <property type="match status" value="1"/>
</dbReference>
<proteinExistence type="predicted"/>
<dbReference type="Gene3D" id="1.25.40.10">
    <property type="entry name" value="Tetratricopeptide repeat domain"/>
    <property type="match status" value="1"/>
</dbReference>
<name>A0ABV6QZG0_9CAUL</name>
<dbReference type="Pfam" id="PF06041">
    <property type="entry name" value="DUF924"/>
    <property type="match status" value="1"/>
</dbReference>